<dbReference type="Gene3D" id="3.60.10.10">
    <property type="entry name" value="Endonuclease/exonuclease/phosphatase"/>
    <property type="match status" value="1"/>
</dbReference>
<reference evidence="2" key="1">
    <citation type="submission" date="2021-01" db="EMBL/GenBank/DDBJ databases">
        <authorList>
            <person name="Corre E."/>
            <person name="Pelletier E."/>
            <person name="Niang G."/>
            <person name="Scheremetjew M."/>
            <person name="Finn R."/>
            <person name="Kale V."/>
            <person name="Holt S."/>
            <person name="Cochrane G."/>
            <person name="Meng A."/>
            <person name="Brown T."/>
            <person name="Cohen L."/>
        </authorList>
    </citation>
    <scope>NUCLEOTIDE SEQUENCE</scope>
    <source>
        <strain evidence="2">CCMP622</strain>
    </source>
</reference>
<protein>
    <recommendedName>
        <fullName evidence="1">Endonuclease/exonuclease/phosphatase domain-containing protein</fullName>
    </recommendedName>
</protein>
<dbReference type="PANTHER" id="PTHR12121">
    <property type="entry name" value="CARBON CATABOLITE REPRESSOR PROTEIN 4"/>
    <property type="match status" value="1"/>
</dbReference>
<organism evidence="2">
    <name type="scientific">Lotharella oceanica</name>
    <dbReference type="NCBI Taxonomy" id="641309"/>
    <lineage>
        <taxon>Eukaryota</taxon>
        <taxon>Sar</taxon>
        <taxon>Rhizaria</taxon>
        <taxon>Cercozoa</taxon>
        <taxon>Chlorarachniophyceae</taxon>
        <taxon>Lotharella</taxon>
    </lineage>
</organism>
<dbReference type="InterPro" id="IPR036691">
    <property type="entry name" value="Endo/exonu/phosph_ase_sf"/>
</dbReference>
<dbReference type="SUPFAM" id="SSF56219">
    <property type="entry name" value="DNase I-like"/>
    <property type="match status" value="1"/>
</dbReference>
<dbReference type="EMBL" id="HBHP01003912">
    <property type="protein sequence ID" value="CAD9748892.1"/>
    <property type="molecule type" value="Transcribed_RNA"/>
</dbReference>
<dbReference type="InterPro" id="IPR005135">
    <property type="entry name" value="Endo/exonuclease/phosphatase"/>
</dbReference>
<name>A0A7S2TI34_9EUKA</name>
<accession>A0A7S2TI34</accession>
<evidence type="ECO:0000259" key="1">
    <source>
        <dbReference type="Pfam" id="PF03372"/>
    </source>
</evidence>
<sequence length="203" mass="22555">MSMDWIDSRRRSNTMIYATLADRVTGVQFGVATYHMPCAFFAPRVMVLHSAMAATRTAQLSEGLPFVLTGDFNLKPGDETYRLLTEGVIPPDPKATFTPALPENSKIKPFWTEIPKKLKSAYKEVQGEEPEFTNYAVTRGSAPFIETLDYIFHSPEIEALEVRPLPPKAQAVGPYPTESEPSDHAMIAATLRIPASTFTMRDA</sequence>
<evidence type="ECO:0000313" key="2">
    <source>
        <dbReference type="EMBL" id="CAD9748892.1"/>
    </source>
</evidence>
<proteinExistence type="predicted"/>
<dbReference type="InterPro" id="IPR050410">
    <property type="entry name" value="CCR4/nocturin_mRNA_transcr"/>
</dbReference>
<dbReference type="GO" id="GO:0000175">
    <property type="term" value="F:3'-5'-RNA exonuclease activity"/>
    <property type="evidence" value="ECO:0007669"/>
    <property type="project" value="TreeGrafter"/>
</dbReference>
<dbReference type="PANTHER" id="PTHR12121:SF101">
    <property type="entry name" value="ENDONUCLEASE_EXONUCLEASE_PHOSPHATASE DOMAIN-CONTAINING PROTEIN"/>
    <property type="match status" value="1"/>
</dbReference>
<feature type="domain" description="Endonuclease/exonuclease/phosphatase" evidence="1">
    <location>
        <begin position="36"/>
        <end position="184"/>
    </location>
</feature>
<dbReference type="AlphaFoldDB" id="A0A7S2TI34"/>
<gene>
    <name evidence="2" type="ORF">LSP00402_LOCUS2451</name>
</gene>
<dbReference type="Pfam" id="PF03372">
    <property type="entry name" value="Exo_endo_phos"/>
    <property type="match status" value="1"/>
</dbReference>